<protein>
    <recommendedName>
        <fullName evidence="4">Large ribosomal subunit protein uL15/eL18 domain-containing protein</fullName>
    </recommendedName>
</protein>
<comment type="caution">
    <text evidence="5">The sequence shown here is derived from an EMBL/GenBank/DDBJ whole genome shotgun (WGS) entry which is preliminary data.</text>
</comment>
<feature type="compositionally biased region" description="Basic residues" evidence="3">
    <location>
        <begin position="24"/>
        <end position="37"/>
    </location>
</feature>
<keyword evidence="1" id="KW-0689">Ribosomal protein</keyword>
<dbReference type="AlphaFoldDB" id="X1T8M5"/>
<sequence length="142" mass="15718">MRKVKKRKKSSRMHGKGMGTHGGGARKKRKGSGHRGGKGMAGTGKRADQKKTLVTKLYGNKYFGKQGVTSRKTKRDKTKKINLQDIIINLEKYGKKTEKGFEINLKNHKILGGSKILPKEKLIINARDASKSTIEKVKKSGG</sequence>
<feature type="region of interest" description="Disordered" evidence="3">
    <location>
        <begin position="1"/>
        <end position="51"/>
    </location>
</feature>
<name>X1T8M5_9ZZZZ</name>
<keyword evidence="2" id="KW-0687">Ribonucleoprotein</keyword>
<feature type="compositionally biased region" description="Basic residues" evidence="3">
    <location>
        <begin position="1"/>
        <end position="15"/>
    </location>
</feature>
<feature type="domain" description="Large ribosomal subunit protein uL15/eL18" evidence="4">
    <location>
        <begin position="81"/>
        <end position="142"/>
    </location>
</feature>
<dbReference type="InterPro" id="IPR036227">
    <property type="entry name" value="Ribosomal_uL15/eL18_sf"/>
</dbReference>
<dbReference type="EMBL" id="BARW01007496">
    <property type="protein sequence ID" value="GAI87736.1"/>
    <property type="molecule type" value="Genomic_DNA"/>
</dbReference>
<evidence type="ECO:0000259" key="4">
    <source>
        <dbReference type="Pfam" id="PF00828"/>
    </source>
</evidence>
<accession>X1T8M5</accession>
<dbReference type="InterPro" id="IPR021131">
    <property type="entry name" value="Ribosomal_uL15/eL18"/>
</dbReference>
<reference evidence="5" key="1">
    <citation type="journal article" date="2014" name="Front. Microbiol.">
        <title>High frequency of phylogenetically diverse reductive dehalogenase-homologous genes in deep subseafloor sedimentary metagenomes.</title>
        <authorList>
            <person name="Kawai M."/>
            <person name="Futagami T."/>
            <person name="Toyoda A."/>
            <person name="Takaki Y."/>
            <person name="Nishi S."/>
            <person name="Hori S."/>
            <person name="Arai W."/>
            <person name="Tsubouchi T."/>
            <person name="Morono Y."/>
            <person name="Uchiyama I."/>
            <person name="Ito T."/>
            <person name="Fujiyama A."/>
            <person name="Inagaki F."/>
            <person name="Takami H."/>
        </authorList>
    </citation>
    <scope>NUCLEOTIDE SEQUENCE</scope>
    <source>
        <strain evidence="5">Expedition CK06-06</strain>
    </source>
</reference>
<evidence type="ECO:0000256" key="3">
    <source>
        <dbReference type="SAM" id="MobiDB-lite"/>
    </source>
</evidence>
<proteinExistence type="predicted"/>
<dbReference type="GO" id="GO:1990904">
    <property type="term" value="C:ribonucleoprotein complex"/>
    <property type="evidence" value="ECO:0007669"/>
    <property type="project" value="UniProtKB-KW"/>
</dbReference>
<dbReference type="GO" id="GO:0005840">
    <property type="term" value="C:ribosome"/>
    <property type="evidence" value="ECO:0007669"/>
    <property type="project" value="UniProtKB-KW"/>
</dbReference>
<dbReference type="Pfam" id="PF00828">
    <property type="entry name" value="Ribosomal_L27A"/>
    <property type="match status" value="1"/>
</dbReference>
<feature type="non-terminal residue" evidence="5">
    <location>
        <position position="142"/>
    </location>
</feature>
<organism evidence="5">
    <name type="scientific">marine sediment metagenome</name>
    <dbReference type="NCBI Taxonomy" id="412755"/>
    <lineage>
        <taxon>unclassified sequences</taxon>
        <taxon>metagenomes</taxon>
        <taxon>ecological metagenomes</taxon>
    </lineage>
</organism>
<evidence type="ECO:0000256" key="2">
    <source>
        <dbReference type="ARBA" id="ARBA00023274"/>
    </source>
</evidence>
<evidence type="ECO:0000313" key="5">
    <source>
        <dbReference type="EMBL" id="GAI87736.1"/>
    </source>
</evidence>
<dbReference type="SUPFAM" id="SSF52080">
    <property type="entry name" value="Ribosomal proteins L15p and L18e"/>
    <property type="match status" value="1"/>
</dbReference>
<evidence type="ECO:0000256" key="1">
    <source>
        <dbReference type="ARBA" id="ARBA00022980"/>
    </source>
</evidence>
<gene>
    <name evidence="5" type="ORF">S12H4_15584</name>
</gene>